<sequence>MEATEFSLEFEGYWREKKKHGIPAAPGIYCVYTCIYSGKKQTCSPQKLIYIGAAENVRAALAEHPQQGDWESHIDTGEELCFSFAKLAPEHLERCLAALLFKHKPPENREYREAFPFDQTRLELSGQAGFLNKSFTL</sequence>
<organism evidence="1 2">
    <name type="scientific">Candidatus Methylocalor cossyra</name>
    <dbReference type="NCBI Taxonomy" id="3108543"/>
    <lineage>
        <taxon>Bacteria</taxon>
        <taxon>Pseudomonadati</taxon>
        <taxon>Pseudomonadota</taxon>
        <taxon>Gammaproteobacteria</taxon>
        <taxon>Methylococcales</taxon>
        <taxon>Methylococcaceae</taxon>
        <taxon>Candidatus Methylocalor</taxon>
    </lineage>
</organism>
<dbReference type="EMBL" id="OZ026884">
    <property type="protein sequence ID" value="CAL1240555.1"/>
    <property type="molecule type" value="Genomic_DNA"/>
</dbReference>
<protein>
    <recommendedName>
        <fullName evidence="3">GIY-YIG domain-containing protein</fullName>
    </recommendedName>
</protein>
<name>A0ABP1C8G7_9GAMM</name>
<evidence type="ECO:0008006" key="3">
    <source>
        <dbReference type="Google" id="ProtNLM"/>
    </source>
</evidence>
<dbReference type="Proteomes" id="UP001497493">
    <property type="component" value="Chromosome"/>
</dbReference>
<proteinExistence type="predicted"/>
<keyword evidence="2" id="KW-1185">Reference proteome</keyword>
<accession>A0ABP1C8G7</accession>
<dbReference type="RefSeq" id="WP_348757149.1">
    <property type="nucleotide sequence ID" value="NZ_OZ026884.1"/>
</dbReference>
<gene>
    <name evidence="1" type="ORF">MECH1_V1_1779</name>
</gene>
<evidence type="ECO:0000313" key="1">
    <source>
        <dbReference type="EMBL" id="CAL1240555.1"/>
    </source>
</evidence>
<evidence type="ECO:0000313" key="2">
    <source>
        <dbReference type="Proteomes" id="UP001497493"/>
    </source>
</evidence>
<dbReference type="CDD" id="cd00719">
    <property type="entry name" value="GIY-YIG_SF"/>
    <property type="match status" value="1"/>
</dbReference>
<reference evidence="1 2" key="1">
    <citation type="submission" date="2024-04" db="EMBL/GenBank/DDBJ databases">
        <authorList>
            <person name="Cremers G."/>
        </authorList>
    </citation>
    <scope>NUCLEOTIDE SEQUENCE [LARGE SCALE GENOMIC DNA]</scope>
    <source>
        <strain evidence="1">MeCH1-AG</strain>
    </source>
</reference>